<dbReference type="InterPro" id="IPR056227">
    <property type="entry name" value="TMD0_ABC"/>
</dbReference>
<feature type="transmembrane region" description="Helical" evidence="11">
    <location>
        <begin position="100"/>
        <end position="123"/>
    </location>
</feature>
<dbReference type="RefSeq" id="XP_016582620.1">
    <property type="nucleotide sequence ID" value="XM_016727339.1"/>
</dbReference>
<feature type="transmembrane region" description="Helical" evidence="11">
    <location>
        <begin position="233"/>
        <end position="252"/>
    </location>
</feature>
<keyword evidence="5" id="KW-0067">ATP-binding</keyword>
<feature type="transmembrane region" description="Helical" evidence="11">
    <location>
        <begin position="397"/>
        <end position="420"/>
    </location>
</feature>
<keyword evidence="8" id="KW-0325">Glycoprotein</keyword>
<dbReference type="GO" id="GO:0140359">
    <property type="term" value="F:ABC-type transporter activity"/>
    <property type="evidence" value="ECO:0007669"/>
    <property type="project" value="InterPro"/>
</dbReference>
<dbReference type="PROSITE" id="PS50929">
    <property type="entry name" value="ABC_TM1F"/>
    <property type="match status" value="2"/>
</dbReference>
<feature type="transmembrane region" description="Helical" evidence="11">
    <location>
        <begin position="977"/>
        <end position="997"/>
    </location>
</feature>
<feature type="transmembrane region" description="Helical" evidence="11">
    <location>
        <begin position="1212"/>
        <end position="1232"/>
    </location>
</feature>
<dbReference type="GO" id="GO:0005524">
    <property type="term" value="F:ATP binding"/>
    <property type="evidence" value="ECO:0007669"/>
    <property type="project" value="UniProtKB-KW"/>
</dbReference>
<dbReference type="InterPro" id="IPR044746">
    <property type="entry name" value="ABCC_6TM_D1"/>
</dbReference>
<evidence type="ECO:0000256" key="8">
    <source>
        <dbReference type="ARBA" id="ARBA00023180"/>
    </source>
</evidence>
<feature type="transmembrane region" description="Helical" evidence="11">
    <location>
        <begin position="613"/>
        <end position="633"/>
    </location>
</feature>
<dbReference type="InterPro" id="IPR003593">
    <property type="entry name" value="AAA+_ATPase"/>
</dbReference>
<dbReference type="Pfam" id="PF24357">
    <property type="entry name" value="TMD0_ABC"/>
    <property type="match status" value="1"/>
</dbReference>
<evidence type="ECO:0000256" key="5">
    <source>
        <dbReference type="ARBA" id="ARBA00022840"/>
    </source>
</evidence>
<evidence type="ECO:0000256" key="4">
    <source>
        <dbReference type="ARBA" id="ARBA00022741"/>
    </source>
</evidence>
<feature type="domain" description="ABC transmembrane type-1" evidence="13">
    <location>
        <begin position="359"/>
        <end position="644"/>
    </location>
</feature>
<dbReference type="Proteomes" id="UP000033710">
    <property type="component" value="Unassembled WGS sequence"/>
</dbReference>
<proteinExistence type="predicted"/>
<evidence type="ECO:0000259" key="13">
    <source>
        <dbReference type="PROSITE" id="PS50929"/>
    </source>
</evidence>
<dbReference type="VEuPathDB" id="FungiDB:SPSK_00370"/>
<dbReference type="InterPro" id="IPR044726">
    <property type="entry name" value="ABCC_6TM_D2"/>
</dbReference>
<evidence type="ECO:0000256" key="1">
    <source>
        <dbReference type="ARBA" id="ARBA00004141"/>
    </source>
</evidence>
<feature type="transmembrane region" description="Helical" evidence="11">
    <location>
        <begin position="1122"/>
        <end position="1141"/>
    </location>
</feature>
<evidence type="ECO:0000256" key="2">
    <source>
        <dbReference type="ARBA" id="ARBA00022448"/>
    </source>
</evidence>
<feature type="domain" description="ABC transmembrane type-1" evidence="13">
    <location>
        <begin position="984"/>
        <end position="1271"/>
    </location>
</feature>
<dbReference type="CDD" id="cd18579">
    <property type="entry name" value="ABC_6TM_ABCC_D1"/>
    <property type="match status" value="1"/>
</dbReference>
<feature type="transmembrane region" description="Helical" evidence="11">
    <location>
        <begin position="343"/>
        <end position="365"/>
    </location>
</feature>
<dbReference type="PANTHER" id="PTHR24223:SF399">
    <property type="entry name" value="ABC TRANSPORTER ATNG"/>
    <property type="match status" value="1"/>
</dbReference>
<feature type="transmembrane region" description="Helical" evidence="11">
    <location>
        <begin position="1017"/>
        <end position="1040"/>
    </location>
</feature>
<feature type="domain" description="ABC transporter" evidence="12">
    <location>
        <begin position="1311"/>
        <end position="1575"/>
    </location>
</feature>
<dbReference type="GO" id="GO:0016887">
    <property type="term" value="F:ATP hydrolysis activity"/>
    <property type="evidence" value="ECO:0007669"/>
    <property type="project" value="InterPro"/>
</dbReference>
<dbReference type="FunFam" id="1.20.1560.10:FF:000055">
    <property type="entry name" value="ABC multidrug transporter (Eurofung)"/>
    <property type="match status" value="1"/>
</dbReference>
<reference evidence="14 15" key="2">
    <citation type="journal article" date="2015" name="Eukaryot. Cell">
        <title>Asexual propagation of a virulent clone complex in a human and feline outbreak of sporotrichosis.</title>
        <authorList>
            <person name="Teixeira Mde M."/>
            <person name="Rodrigues A.M."/>
            <person name="Tsui C.K."/>
            <person name="de Almeida L.G."/>
            <person name="Van Diepeningen A.D."/>
            <person name="van den Ende B.G."/>
            <person name="Fernandes G.F."/>
            <person name="Kano R."/>
            <person name="Hamelin R.C."/>
            <person name="Lopes-Bezerra L.M."/>
            <person name="Vasconcelos A.T."/>
            <person name="de Hoog S."/>
            <person name="de Camargo Z.P."/>
            <person name="Felipe M.S."/>
        </authorList>
    </citation>
    <scope>NUCLEOTIDE SEQUENCE [LARGE SCALE GENOMIC DNA]</scope>
    <source>
        <strain evidence="14 15">1099-18</strain>
    </source>
</reference>
<dbReference type="Gene3D" id="1.20.1560.10">
    <property type="entry name" value="ABC transporter type 1, transmembrane domain"/>
    <property type="match status" value="2"/>
</dbReference>
<comment type="subcellular location">
    <subcellularLocation>
        <location evidence="1">Membrane</location>
        <topology evidence="1">Multi-pass membrane protein</topology>
    </subcellularLocation>
</comment>
<dbReference type="PROSITE" id="PS50893">
    <property type="entry name" value="ABC_TRANSPORTER_2"/>
    <property type="match status" value="2"/>
</dbReference>
<dbReference type="InterPro" id="IPR017871">
    <property type="entry name" value="ABC_transporter-like_CS"/>
</dbReference>
<evidence type="ECO:0000313" key="14">
    <source>
        <dbReference type="EMBL" id="KJR79944.1"/>
    </source>
</evidence>
<accession>A0A0F2LSW8</accession>
<dbReference type="SUPFAM" id="SSF90123">
    <property type="entry name" value="ABC transporter transmembrane region"/>
    <property type="match status" value="2"/>
</dbReference>
<dbReference type="SUPFAM" id="SSF52540">
    <property type="entry name" value="P-loop containing nucleoside triphosphate hydrolases"/>
    <property type="match status" value="2"/>
</dbReference>
<dbReference type="InterPro" id="IPR036640">
    <property type="entry name" value="ABC1_TM_sf"/>
</dbReference>
<feature type="transmembrane region" description="Helical" evidence="11">
    <location>
        <begin position="576"/>
        <end position="601"/>
    </location>
</feature>
<dbReference type="InterPro" id="IPR003439">
    <property type="entry name" value="ABC_transporter-like_ATP-bd"/>
</dbReference>
<comment type="function">
    <text evidence="9">ABC-type transporter; part of the gene cluster that mediates the biosynthesis of the phomopsins, a group of hexapeptide mycotoxins which infects lupins and causes lupinosis disease in livestock.</text>
</comment>
<feature type="transmembrane region" description="Helical" evidence="11">
    <location>
        <begin position="135"/>
        <end position="156"/>
    </location>
</feature>
<feature type="domain" description="ABC transporter" evidence="12">
    <location>
        <begin position="689"/>
        <end position="923"/>
    </location>
</feature>
<dbReference type="GO" id="GO:0016020">
    <property type="term" value="C:membrane"/>
    <property type="evidence" value="ECO:0007669"/>
    <property type="project" value="UniProtKB-SubCell"/>
</dbReference>
<dbReference type="KEGG" id="ssck:SPSK_00370"/>
<dbReference type="OrthoDB" id="6500128at2759"/>
<evidence type="ECO:0000256" key="11">
    <source>
        <dbReference type="SAM" id="Phobius"/>
    </source>
</evidence>
<feature type="transmembrane region" description="Helical" evidence="11">
    <location>
        <begin position="197"/>
        <end position="213"/>
    </location>
</feature>
<feature type="transmembrane region" description="Helical" evidence="11">
    <location>
        <begin position="168"/>
        <end position="185"/>
    </location>
</feature>
<dbReference type="FunFam" id="1.20.1560.10:FF:000066">
    <property type="entry name" value="ABC multidrug transporter (Eurofung)"/>
    <property type="match status" value="1"/>
</dbReference>
<feature type="compositionally biased region" description="Acidic residues" evidence="10">
    <location>
        <begin position="942"/>
        <end position="951"/>
    </location>
</feature>
<keyword evidence="6 11" id="KW-1133">Transmembrane helix</keyword>
<dbReference type="Pfam" id="PF00005">
    <property type="entry name" value="ABC_tran"/>
    <property type="match status" value="2"/>
</dbReference>
<sequence length="1577" mass="171916">MLLIAKAISMQHAMIAGQSPSSSGLARNRTFGRISATVVALADPSRIRRALRHTSDTINRHRHTSVMDPSLCGFAADTLFGPAVASCRREFDFTVLFEEAVLTIIPAGTFALLASAIVVIAYRHKSPALVRSGRLYPLKLCSIAALTAAQVAVLVFQARAPNKTTTSIPSAVVSLVVTSIFLPLVSHIEHFTSRRPSALLSIFLVLTSLFDSTRTRTSWLVARASGSTNGAEIGLAIALTVTVAIRVVLLYLETKGKKELLILLRENEQVPAEILAGPISRTVFHWLNSLLLVGYRNALQATDFGPIDDRLLSVRLRPKFQRVRDQYVNKENKSAASVSTNRLIVLTFSSLGNLLAGPIIARLAVTAFSFTQPFLAKAALTYLQSETDPNQPASRNYGYGLIGATALTYVGIAAATSWYWHQAYRCSIMIRGGLTGVVFDKLMKLPEGDDIESKATTLVVNDVERIMRACARGHEVWAGTIETGLATWLLYRQLGPSCLVMLGVAAIAGLASTQSVKQMGARQQQWLAATQNRLKSTKHMLDSLKGIKMTSQDDVAYDMLNKLRAAEIKDSAPFRWIIIISCFLSYCTMILSPPLILGVYVGVGTSGGGHQDFSISTIFTSLVIIALLSSPLVQLFQVLPSLGAAHGCFGRLNTFLQLKEKTDFRDFRNGHNGPFAEKTAISSADAPIVSLQDVSLAWNESDTPVLTNINLEVQKGSKTAIVGPVGSGKTLLLKGIIGEVYKTHGVLSLSPTTSLAYCSQKPWLENMSAKRNLTQYGSETFNSDFYREIASNCMLDDIIQLPTFTSGAIGTGGVMLSGGQRQRLALARALSTKSSLLIIDDGFSALDRKTRRHVSEMLLSHANSDRTIIYSTHDENIARLADEAYRIDESGHLSKISLDIVADEGHGSEDEPSASLDIVETGQPELASNATNAAPKPRFSENEEDTSEEEEPPRVAMAHKLLGDLAVFKVYFKSVGWVHSTVFLFGAISWAISFKFSDVWIQWWTDAVDSGDSSKPLGYWLGVYAGLGVLALFVLTAWLYHQQFNIVSRSGENLHGQLATTVFKAQFPVISQIDTGTTLNRFSQDLMLVDMQLPLDLFNTASEFFTALIQVALIASASSWPALGVVPAMLILLYAVQHFYLRTSKQLRLHELEAKAALVTKISETGAGDGLSTIRAHGPVWVDKTRNRFDDKMDRSQEPLYLLYAVQRWLQLVLNLSVAGLVVVVLGTSVALKSSSKSRISPGAVGVAFLNAVTFGETITQFVTAWTGLETSLGAIARISLFQRQTAIEEDVAAGGSQQPPAIQDPGVGTIRFENVWATYDDIITDDVDPVTAQDENGRPRQGQHWSLRGVTLDIRAGERVAICGKTGSGKSTMHLALLRMVNIPVGSVFINGFRHTNMSLEKLRKSFYIISQDTPHLGFDTLRQWIDPHAAFSDEHIVQVLRECGVLDMVMNTPGGLTASKGNFKFSVGEEQLLSVARVILDVERREGAQGGNRGGIVLLDEATSSVDKDTEEKMENLIKTRLVGKTLIAINHRLEAVMDYDRALVLDNGMVVDFGTPAELVQRCELFAGLKARSG</sequence>
<dbReference type="GeneID" id="27662616"/>
<keyword evidence="7 11" id="KW-0472">Membrane</keyword>
<organism evidence="14 15">
    <name type="scientific">Sporothrix schenckii 1099-18</name>
    <dbReference type="NCBI Taxonomy" id="1397361"/>
    <lineage>
        <taxon>Eukaryota</taxon>
        <taxon>Fungi</taxon>
        <taxon>Dikarya</taxon>
        <taxon>Ascomycota</taxon>
        <taxon>Pezizomycotina</taxon>
        <taxon>Sordariomycetes</taxon>
        <taxon>Sordariomycetidae</taxon>
        <taxon>Ophiostomatales</taxon>
        <taxon>Ophiostomataceae</taxon>
        <taxon>Sporothrix</taxon>
    </lineage>
</organism>
<dbReference type="EMBL" id="AXCR01000012">
    <property type="protein sequence ID" value="KJR79944.1"/>
    <property type="molecule type" value="Genomic_DNA"/>
</dbReference>
<dbReference type="SMART" id="SM00382">
    <property type="entry name" value="AAA"/>
    <property type="match status" value="2"/>
</dbReference>
<dbReference type="Gene3D" id="3.40.50.300">
    <property type="entry name" value="P-loop containing nucleotide triphosphate hydrolases"/>
    <property type="match status" value="2"/>
</dbReference>
<keyword evidence="4" id="KW-0547">Nucleotide-binding</keyword>
<gene>
    <name evidence="14" type="ORF">SPSK_00370</name>
</gene>
<dbReference type="CDD" id="cd18580">
    <property type="entry name" value="ABC_6TM_ABCC_D2"/>
    <property type="match status" value="1"/>
</dbReference>
<evidence type="ECO:0000256" key="9">
    <source>
        <dbReference type="ARBA" id="ARBA00059074"/>
    </source>
</evidence>
<protein>
    <submittedName>
        <fullName evidence="14">ABC multidrug transporter</fullName>
    </submittedName>
</protein>
<dbReference type="InterPro" id="IPR050173">
    <property type="entry name" value="ABC_transporter_C-like"/>
</dbReference>
<evidence type="ECO:0000256" key="3">
    <source>
        <dbReference type="ARBA" id="ARBA00022692"/>
    </source>
</evidence>
<evidence type="ECO:0000256" key="10">
    <source>
        <dbReference type="SAM" id="MobiDB-lite"/>
    </source>
</evidence>
<reference evidence="14 15" key="1">
    <citation type="journal article" date="2014" name="BMC Genomics">
        <title>Comparative genomics of the major fungal agents of human and animal Sporotrichosis: Sporothrix schenckii and Sporothrix brasiliensis.</title>
        <authorList>
            <person name="Teixeira M.M."/>
            <person name="de Almeida L.G."/>
            <person name="Kubitschek-Barreira P."/>
            <person name="Alves F.L."/>
            <person name="Kioshima E.S."/>
            <person name="Abadio A.K."/>
            <person name="Fernandes L."/>
            <person name="Derengowski L.S."/>
            <person name="Ferreira K.S."/>
            <person name="Souza R.C."/>
            <person name="Ruiz J.C."/>
            <person name="de Andrade N.C."/>
            <person name="Paes H.C."/>
            <person name="Nicola A.M."/>
            <person name="Albuquerque P."/>
            <person name="Gerber A.L."/>
            <person name="Martins V.P."/>
            <person name="Peconick L.D."/>
            <person name="Neto A.V."/>
            <person name="Chaucanez C.B."/>
            <person name="Silva P.A."/>
            <person name="Cunha O.L."/>
            <person name="de Oliveira F.F."/>
            <person name="dos Santos T.C."/>
            <person name="Barros A.L."/>
            <person name="Soares M.A."/>
            <person name="de Oliveira L.M."/>
            <person name="Marini M.M."/>
            <person name="Villalobos-Duno H."/>
            <person name="Cunha M.M."/>
            <person name="de Hoog S."/>
            <person name="da Silveira J.F."/>
            <person name="Henrissat B."/>
            <person name="Nino-Vega G.A."/>
            <person name="Cisalpino P.S."/>
            <person name="Mora-Montes H.M."/>
            <person name="Almeida S.R."/>
            <person name="Stajich J.E."/>
            <person name="Lopes-Bezerra L.M."/>
            <person name="Vasconcelos A.T."/>
            <person name="Felipe M.S."/>
        </authorList>
    </citation>
    <scope>NUCLEOTIDE SEQUENCE [LARGE SCALE GENOMIC DNA]</scope>
    <source>
        <strain evidence="14 15">1099-18</strain>
    </source>
</reference>
<name>A0A0F2LSW8_SPOSC</name>
<dbReference type="InterPro" id="IPR011527">
    <property type="entry name" value="ABC1_TM_dom"/>
</dbReference>
<dbReference type="InterPro" id="IPR027417">
    <property type="entry name" value="P-loop_NTPase"/>
</dbReference>
<keyword evidence="2" id="KW-0813">Transport</keyword>
<dbReference type="Pfam" id="PF00664">
    <property type="entry name" value="ABC_membrane"/>
    <property type="match status" value="2"/>
</dbReference>
<dbReference type="PROSITE" id="PS00211">
    <property type="entry name" value="ABC_TRANSPORTER_1"/>
    <property type="match status" value="1"/>
</dbReference>
<evidence type="ECO:0000256" key="6">
    <source>
        <dbReference type="ARBA" id="ARBA00022989"/>
    </source>
</evidence>
<comment type="caution">
    <text evidence="14">The sequence shown here is derived from an EMBL/GenBank/DDBJ whole genome shotgun (WGS) entry which is preliminary data.</text>
</comment>
<evidence type="ECO:0000313" key="15">
    <source>
        <dbReference type="Proteomes" id="UP000033710"/>
    </source>
</evidence>
<dbReference type="PANTHER" id="PTHR24223">
    <property type="entry name" value="ATP-BINDING CASSETTE SUB-FAMILY C"/>
    <property type="match status" value="1"/>
</dbReference>
<feature type="region of interest" description="Disordered" evidence="10">
    <location>
        <begin position="926"/>
        <end position="953"/>
    </location>
</feature>
<evidence type="ECO:0000259" key="12">
    <source>
        <dbReference type="PROSITE" id="PS50893"/>
    </source>
</evidence>
<evidence type="ECO:0000256" key="7">
    <source>
        <dbReference type="ARBA" id="ARBA00023136"/>
    </source>
</evidence>
<keyword evidence="3 11" id="KW-0812">Transmembrane</keyword>